<dbReference type="Pfam" id="PF16641">
    <property type="entry name" value="CLIP1_ZNF"/>
    <property type="match status" value="2"/>
</dbReference>
<feature type="compositionally biased region" description="Low complexity" evidence="7">
    <location>
        <begin position="886"/>
        <end position="911"/>
    </location>
</feature>
<feature type="compositionally biased region" description="Low complexity" evidence="7">
    <location>
        <begin position="9"/>
        <end position="34"/>
    </location>
</feature>
<dbReference type="GO" id="GO:0008017">
    <property type="term" value="F:microtubule binding"/>
    <property type="evidence" value="ECO:0007669"/>
    <property type="project" value="InterPro"/>
</dbReference>
<dbReference type="PROSITE" id="PS50245">
    <property type="entry name" value="CAP_GLY_2"/>
    <property type="match status" value="1"/>
</dbReference>
<feature type="compositionally biased region" description="Low complexity" evidence="7">
    <location>
        <begin position="445"/>
        <end position="462"/>
    </location>
</feature>
<sequence>MTTLFVLQSNINNKNNSTNQQAPSSSSATTTTTTIERSTGYMNSNNDRRSSSSRAASFSSTTDCSSSSSLDKNSINSSYNYYISSTNTSVNNEHNGPKPQSSNVHLAIGTRVIVPSLCVIGTLRFLGEAKFKSGIWAGIELDLEGAGKNDGCVQGTRYFQCPKHTGLFVLASKVTPMPSGMEKFNEDKDNEERQNKESTTIIKTKKQSQTRSGRSCASSDCCSNRTPSNHFNTTANNHHTAHYTEPTTTKTMASTTPCSGKSNDSNGIEPRITKSSRMRKKSIVPTTSKSTVGVRHINIGANDKSRFFKSTLRRGSDTTLSNSDRKSVVPQQVKSRSTVTSCTTSTMPSSKSALKKSTVPNMKKSRSTITRSELRENNTIYTSTIKSAVPHTNTTPCRRSTIVPRQTKSKSTVTSRDIYKSTILQRPTTPQYSNDMLPITTTILSKSPLISSPSPRSTSRSNTTRRTKHTVNKTKEDCERLRQLLEESRREHEKLTQKLTGKETAWERVLSSKESYALQVKECQQEIKQHQMTIEKLEQERRKWLASRNTSMDDQLKIEQQQQRIIRLDKLVQQLQHQHTEIQQNHDEQTQHHAAEMVQLRRALAERDSIAATMERDCESLQKAGMDAIQMYEQSIQELKQEHEQKLNEKERKVMQLSEAVAYQKTQLLSPHLSTEEYNYAQHQHHIAVATDQRRRLEEQLQLATSELERERNEKKETIIKLNHLADQITKLHQNACSTDKQFDALRQELDNEIKDKRRVMDEANILQQRLNKLHDEHDEITLANNKLEHELAESKRKVLGLDKKLTTVDQSLRNNSSIKKQYVELDQQEGDGKDYNNNNNIDSGSDHQLITDRLQEQYRQLEAENQQLQNRVKELESSSNCHYLSNNNNKSINSNQRASPSPMSPLSPVSMGSFSSLMNRSQHEDQTSYCEICEVYGHEVMTCTAYLTTEPTSLDDDGDNNIMEYYENQIYCLNCDVFGTHQTEDCPNSDEMF</sequence>
<feature type="region of interest" description="Disordered" evidence="7">
    <location>
        <begin position="445"/>
        <end position="474"/>
    </location>
</feature>
<keyword evidence="3" id="KW-0493">Microtubule</keyword>
<dbReference type="Pfam" id="PF01302">
    <property type="entry name" value="CAP_GLY"/>
    <property type="match status" value="1"/>
</dbReference>
<dbReference type="InterPro" id="IPR000938">
    <property type="entry name" value="CAP-Gly_domain"/>
</dbReference>
<dbReference type="GO" id="GO:0005874">
    <property type="term" value="C:microtubule"/>
    <property type="evidence" value="ECO:0007669"/>
    <property type="project" value="UniProtKB-KW"/>
</dbReference>
<dbReference type="InterPro" id="IPR028750">
    <property type="entry name" value="CEP350/CC187"/>
</dbReference>
<dbReference type="EMBL" id="JAEPRB010000040">
    <property type="protein sequence ID" value="KAG2224599.1"/>
    <property type="molecule type" value="Genomic_DNA"/>
</dbReference>
<evidence type="ECO:0000256" key="6">
    <source>
        <dbReference type="SAM" id="Coils"/>
    </source>
</evidence>
<protein>
    <recommendedName>
        <fullName evidence="8">CAP-Gly domain-containing protein</fullName>
    </recommendedName>
</protein>
<dbReference type="PANTHER" id="PTHR13958:SF3">
    <property type="entry name" value="CAP-GLY DOMAIN-CONTAINING PROTEIN-RELATED"/>
    <property type="match status" value="1"/>
</dbReference>
<dbReference type="OrthoDB" id="2130750at2759"/>
<evidence type="ECO:0000256" key="1">
    <source>
        <dbReference type="ARBA" id="ARBA00004245"/>
    </source>
</evidence>
<evidence type="ECO:0000256" key="4">
    <source>
        <dbReference type="ARBA" id="ARBA00023054"/>
    </source>
</evidence>
<keyword evidence="4 6" id="KW-0175">Coiled coil</keyword>
<feature type="compositionally biased region" description="Polar residues" evidence="7">
    <location>
        <begin position="257"/>
        <end position="266"/>
    </location>
</feature>
<dbReference type="SUPFAM" id="SSF74924">
    <property type="entry name" value="Cap-Gly domain"/>
    <property type="match status" value="1"/>
</dbReference>
<evidence type="ECO:0000313" key="9">
    <source>
        <dbReference type="EMBL" id="KAG2224599.1"/>
    </source>
</evidence>
<comment type="subcellular location">
    <subcellularLocation>
        <location evidence="1">Cytoplasm</location>
        <location evidence="1">Cytoskeleton</location>
    </subcellularLocation>
</comment>
<feature type="compositionally biased region" description="Low complexity" evidence="7">
    <location>
        <begin position="229"/>
        <end position="256"/>
    </location>
</feature>
<proteinExistence type="predicted"/>
<evidence type="ECO:0000259" key="8">
    <source>
        <dbReference type="PROSITE" id="PS50245"/>
    </source>
</evidence>
<evidence type="ECO:0000256" key="7">
    <source>
        <dbReference type="SAM" id="MobiDB-lite"/>
    </source>
</evidence>
<dbReference type="InterPro" id="IPR032108">
    <property type="entry name" value="CLIP1_ZNF"/>
</dbReference>
<dbReference type="GO" id="GO:0034453">
    <property type="term" value="P:microtubule anchoring"/>
    <property type="evidence" value="ECO:0007669"/>
    <property type="project" value="InterPro"/>
</dbReference>
<gene>
    <name evidence="9" type="ORF">INT45_003739</name>
</gene>
<comment type="caution">
    <text evidence="9">The sequence shown here is derived from an EMBL/GenBank/DDBJ whole genome shotgun (WGS) entry which is preliminary data.</text>
</comment>
<evidence type="ECO:0000256" key="2">
    <source>
        <dbReference type="ARBA" id="ARBA00022490"/>
    </source>
</evidence>
<feature type="compositionally biased region" description="Basic residues" evidence="7">
    <location>
        <begin position="463"/>
        <end position="472"/>
    </location>
</feature>
<evidence type="ECO:0000313" key="10">
    <source>
        <dbReference type="Proteomes" id="UP000646827"/>
    </source>
</evidence>
<organism evidence="9 10">
    <name type="scientific">Circinella minor</name>
    <dbReference type="NCBI Taxonomy" id="1195481"/>
    <lineage>
        <taxon>Eukaryota</taxon>
        <taxon>Fungi</taxon>
        <taxon>Fungi incertae sedis</taxon>
        <taxon>Mucoromycota</taxon>
        <taxon>Mucoromycotina</taxon>
        <taxon>Mucoromycetes</taxon>
        <taxon>Mucorales</taxon>
        <taxon>Lichtheimiaceae</taxon>
        <taxon>Circinella</taxon>
    </lineage>
</organism>
<dbReference type="InterPro" id="IPR036859">
    <property type="entry name" value="CAP-Gly_dom_sf"/>
</dbReference>
<feature type="region of interest" description="Disordered" evidence="7">
    <location>
        <begin position="884"/>
        <end position="911"/>
    </location>
</feature>
<dbReference type="Proteomes" id="UP000646827">
    <property type="component" value="Unassembled WGS sequence"/>
</dbReference>
<dbReference type="AlphaFoldDB" id="A0A8H7S8B6"/>
<dbReference type="SMART" id="SM01052">
    <property type="entry name" value="CAP_GLY"/>
    <property type="match status" value="1"/>
</dbReference>
<feature type="region of interest" description="Disordered" evidence="7">
    <location>
        <begin position="9"/>
        <end position="71"/>
    </location>
</feature>
<feature type="region of interest" description="Disordered" evidence="7">
    <location>
        <begin position="179"/>
        <end position="289"/>
    </location>
</feature>
<keyword evidence="5" id="KW-0206">Cytoskeleton</keyword>
<reference evidence="9 10" key="1">
    <citation type="submission" date="2020-12" db="EMBL/GenBank/DDBJ databases">
        <title>Metabolic potential, ecology and presence of endohyphal bacteria is reflected in genomic diversity of Mucoromycotina.</title>
        <authorList>
            <person name="Muszewska A."/>
            <person name="Okrasinska A."/>
            <person name="Steczkiewicz K."/>
            <person name="Drgas O."/>
            <person name="Orlowska M."/>
            <person name="Perlinska-Lenart U."/>
            <person name="Aleksandrzak-Piekarczyk T."/>
            <person name="Szatraj K."/>
            <person name="Zielenkiewicz U."/>
            <person name="Pilsyk S."/>
            <person name="Malc E."/>
            <person name="Mieczkowski P."/>
            <person name="Kruszewska J.S."/>
            <person name="Biernat P."/>
            <person name="Pawlowska J."/>
        </authorList>
    </citation>
    <scope>NUCLEOTIDE SEQUENCE [LARGE SCALE GENOMIC DNA]</scope>
    <source>
        <strain evidence="9 10">CBS 142.35</strain>
    </source>
</reference>
<feature type="domain" description="CAP-Gly" evidence="8">
    <location>
        <begin position="127"/>
        <end position="170"/>
    </location>
</feature>
<evidence type="ECO:0000256" key="3">
    <source>
        <dbReference type="ARBA" id="ARBA00022701"/>
    </source>
</evidence>
<keyword evidence="10" id="KW-1185">Reference proteome</keyword>
<accession>A0A8H7S8B6</accession>
<name>A0A8H7S8B6_9FUNG</name>
<dbReference type="Gene3D" id="2.30.30.190">
    <property type="entry name" value="CAP Gly-rich-like domain"/>
    <property type="match status" value="1"/>
</dbReference>
<evidence type="ECO:0000256" key="5">
    <source>
        <dbReference type="ARBA" id="ARBA00023212"/>
    </source>
</evidence>
<dbReference type="PROSITE" id="PS00845">
    <property type="entry name" value="CAP_GLY_1"/>
    <property type="match status" value="1"/>
</dbReference>
<feature type="compositionally biased region" description="Basic and acidic residues" evidence="7">
    <location>
        <begin position="183"/>
        <end position="196"/>
    </location>
</feature>
<feature type="coiled-coil region" evidence="6">
    <location>
        <begin position="629"/>
        <end position="805"/>
    </location>
</feature>
<feature type="coiled-coil region" evidence="6">
    <location>
        <begin position="852"/>
        <end position="879"/>
    </location>
</feature>
<feature type="compositionally biased region" description="Polar residues" evidence="7">
    <location>
        <begin position="211"/>
        <end position="228"/>
    </location>
</feature>
<dbReference type="PANTHER" id="PTHR13958">
    <property type="entry name" value="CENTROSOME-ASSOCIATED PROTEIN 350"/>
    <property type="match status" value="1"/>
</dbReference>
<keyword evidence="2" id="KW-0963">Cytoplasm</keyword>
<feature type="compositionally biased region" description="Low complexity" evidence="7">
    <location>
        <begin position="52"/>
        <end position="71"/>
    </location>
</feature>